<organism evidence="16 17">
    <name type="scientific">Cottoperca gobio</name>
    <name type="common">Frogmouth</name>
    <name type="synonym">Aphritis gobio</name>
    <dbReference type="NCBI Taxonomy" id="56716"/>
    <lineage>
        <taxon>Eukaryota</taxon>
        <taxon>Metazoa</taxon>
        <taxon>Chordata</taxon>
        <taxon>Craniata</taxon>
        <taxon>Vertebrata</taxon>
        <taxon>Euteleostomi</taxon>
        <taxon>Actinopterygii</taxon>
        <taxon>Neopterygii</taxon>
        <taxon>Teleostei</taxon>
        <taxon>Neoteleostei</taxon>
        <taxon>Acanthomorphata</taxon>
        <taxon>Eupercaria</taxon>
        <taxon>Perciformes</taxon>
        <taxon>Notothenioidei</taxon>
        <taxon>Bovichtidae</taxon>
        <taxon>Cottoperca</taxon>
    </lineage>
</organism>
<dbReference type="Pfam" id="PF00005">
    <property type="entry name" value="ABC_tran"/>
    <property type="match status" value="2"/>
</dbReference>
<dbReference type="PANTHER" id="PTHR43394">
    <property type="entry name" value="ATP-DEPENDENT PERMEASE MDL1, MITOCHONDRIAL"/>
    <property type="match status" value="1"/>
</dbReference>
<dbReference type="SUPFAM" id="SSF52540">
    <property type="entry name" value="P-loop containing nucleoside triphosphate hydrolases"/>
    <property type="match status" value="2"/>
</dbReference>
<dbReference type="Proteomes" id="UP000504630">
    <property type="component" value="Chromosome 21"/>
</dbReference>
<dbReference type="InterPro" id="IPR036640">
    <property type="entry name" value="ABC1_TM_sf"/>
</dbReference>
<gene>
    <name evidence="17" type="primary">abcb11a</name>
</gene>
<evidence type="ECO:0000313" key="17">
    <source>
        <dbReference type="RefSeq" id="XP_029315240.1"/>
    </source>
</evidence>
<dbReference type="GO" id="GO:0005886">
    <property type="term" value="C:plasma membrane"/>
    <property type="evidence" value="ECO:0007669"/>
    <property type="project" value="UniProtKB-SubCell"/>
</dbReference>
<dbReference type="SMART" id="SM00382">
    <property type="entry name" value="AAA"/>
    <property type="match status" value="2"/>
</dbReference>
<evidence type="ECO:0000259" key="15">
    <source>
        <dbReference type="PROSITE" id="PS50929"/>
    </source>
</evidence>
<feature type="domain" description="ABC transporter" evidence="14">
    <location>
        <begin position="390"/>
        <end position="626"/>
    </location>
</feature>
<dbReference type="GO" id="GO:0090374">
    <property type="term" value="P:oligopeptide export from mitochondrion"/>
    <property type="evidence" value="ECO:0007669"/>
    <property type="project" value="TreeGrafter"/>
</dbReference>
<evidence type="ECO:0000256" key="5">
    <source>
        <dbReference type="ARBA" id="ARBA00022692"/>
    </source>
</evidence>
<dbReference type="GO" id="GO:0016887">
    <property type="term" value="F:ATP hydrolysis activity"/>
    <property type="evidence" value="ECO:0007669"/>
    <property type="project" value="InterPro"/>
</dbReference>
<keyword evidence="12" id="KW-0325">Glycoprotein</keyword>
<feature type="transmembrane region" description="Helical" evidence="13">
    <location>
        <begin position="942"/>
        <end position="963"/>
    </location>
</feature>
<feature type="transmembrane region" description="Helical" evidence="13">
    <location>
        <begin position="112"/>
        <end position="136"/>
    </location>
</feature>
<dbReference type="CDD" id="cd18578">
    <property type="entry name" value="ABC_6TM_Pgp_ABCB1_D2_like"/>
    <property type="match status" value="1"/>
</dbReference>
<keyword evidence="4" id="KW-1003">Cell membrane</keyword>
<evidence type="ECO:0000256" key="13">
    <source>
        <dbReference type="SAM" id="Phobius"/>
    </source>
</evidence>
<keyword evidence="9" id="KW-1278">Translocase</keyword>
<reference evidence="17" key="1">
    <citation type="submission" date="2025-08" db="UniProtKB">
        <authorList>
            <consortium name="RefSeq"/>
        </authorList>
    </citation>
    <scope>IDENTIFICATION</scope>
</reference>
<feature type="domain" description="ABC transmembrane type-1" evidence="15">
    <location>
        <begin position="33"/>
        <end position="355"/>
    </location>
</feature>
<dbReference type="PROSITE" id="PS50893">
    <property type="entry name" value="ABC_TRANSPORTER_2"/>
    <property type="match status" value="2"/>
</dbReference>
<dbReference type="GeneID" id="115026527"/>
<evidence type="ECO:0000256" key="9">
    <source>
        <dbReference type="ARBA" id="ARBA00022967"/>
    </source>
</evidence>
<dbReference type="InterPro" id="IPR003439">
    <property type="entry name" value="ABC_transporter-like_ATP-bd"/>
</dbReference>
<accession>A0A6J2S0W3</accession>
<dbReference type="FunCoup" id="A0A6J2S0W3">
    <property type="interactions" value="187"/>
</dbReference>
<keyword evidence="7" id="KW-0547">Nucleotide-binding</keyword>
<feature type="domain" description="ABC transporter" evidence="14">
    <location>
        <begin position="1042"/>
        <end position="1280"/>
    </location>
</feature>
<evidence type="ECO:0000256" key="11">
    <source>
        <dbReference type="ARBA" id="ARBA00023136"/>
    </source>
</evidence>
<comment type="similarity">
    <text evidence="2">Belongs to the ABC transporter superfamily. ABCB family. Multidrug resistance exporter (TC 3.A.1.201) subfamily.</text>
</comment>
<name>A0A6J2S0W3_COTGO</name>
<proteinExistence type="inferred from homology"/>
<evidence type="ECO:0000256" key="6">
    <source>
        <dbReference type="ARBA" id="ARBA00022737"/>
    </source>
</evidence>
<dbReference type="GO" id="GO:0005743">
    <property type="term" value="C:mitochondrial inner membrane"/>
    <property type="evidence" value="ECO:0007669"/>
    <property type="project" value="TreeGrafter"/>
</dbReference>
<dbReference type="Pfam" id="PF00664">
    <property type="entry name" value="ABC_membrane"/>
    <property type="match status" value="2"/>
</dbReference>
<feature type="transmembrane region" description="Helical" evidence="13">
    <location>
        <begin position="716"/>
        <end position="739"/>
    </location>
</feature>
<dbReference type="OrthoDB" id="6500128at2759"/>
<dbReference type="CDD" id="cd03249">
    <property type="entry name" value="ABC_MTABC3_MDL1_MDL2"/>
    <property type="match status" value="2"/>
</dbReference>
<feature type="transmembrane region" description="Helical" evidence="13">
    <location>
        <begin position="213"/>
        <end position="234"/>
    </location>
</feature>
<dbReference type="FunFam" id="3.40.50.300:FF:000479">
    <property type="entry name" value="Multidrug resistance protein 1A"/>
    <property type="match status" value="2"/>
</dbReference>
<dbReference type="GO" id="GO:0005524">
    <property type="term" value="F:ATP binding"/>
    <property type="evidence" value="ECO:0007669"/>
    <property type="project" value="UniProtKB-KW"/>
</dbReference>
<evidence type="ECO:0000313" key="16">
    <source>
        <dbReference type="Proteomes" id="UP000504630"/>
    </source>
</evidence>
<dbReference type="InterPro" id="IPR027417">
    <property type="entry name" value="P-loop_NTPase"/>
</dbReference>
<evidence type="ECO:0000259" key="14">
    <source>
        <dbReference type="PROSITE" id="PS50893"/>
    </source>
</evidence>
<evidence type="ECO:0000256" key="10">
    <source>
        <dbReference type="ARBA" id="ARBA00022989"/>
    </source>
</evidence>
<keyword evidence="16" id="KW-1185">Reference proteome</keyword>
<dbReference type="PANTHER" id="PTHR43394:SF24">
    <property type="entry name" value="BILE SALT EXPORT PUMP"/>
    <property type="match status" value="1"/>
</dbReference>
<evidence type="ECO:0000256" key="12">
    <source>
        <dbReference type="ARBA" id="ARBA00023180"/>
    </source>
</evidence>
<dbReference type="PROSITE" id="PS00211">
    <property type="entry name" value="ABC_TRANSPORTER_1"/>
    <property type="match status" value="1"/>
</dbReference>
<dbReference type="GO" id="GO:0015421">
    <property type="term" value="F:ABC-type oligopeptide transporter activity"/>
    <property type="evidence" value="ECO:0007669"/>
    <property type="project" value="TreeGrafter"/>
</dbReference>
<dbReference type="InterPro" id="IPR003593">
    <property type="entry name" value="AAA+_ATPase"/>
</dbReference>
<evidence type="ECO:0000256" key="7">
    <source>
        <dbReference type="ARBA" id="ARBA00022741"/>
    </source>
</evidence>
<evidence type="ECO:0000256" key="1">
    <source>
        <dbReference type="ARBA" id="ARBA00004651"/>
    </source>
</evidence>
<feature type="domain" description="ABC transmembrane type-1" evidence="15">
    <location>
        <begin position="720"/>
        <end position="1007"/>
    </location>
</feature>
<keyword evidence="6" id="KW-0677">Repeat</keyword>
<feature type="transmembrane region" description="Helical" evidence="13">
    <location>
        <begin position="30"/>
        <end position="53"/>
    </location>
</feature>
<dbReference type="CDD" id="cd18577">
    <property type="entry name" value="ABC_6TM_Pgp_ABCB1_D1_like"/>
    <property type="match status" value="1"/>
</dbReference>
<evidence type="ECO:0000256" key="4">
    <source>
        <dbReference type="ARBA" id="ARBA00022475"/>
    </source>
</evidence>
<keyword evidence="3" id="KW-0813">Transport</keyword>
<feature type="transmembrane region" description="Helical" evidence="13">
    <location>
        <begin position="759"/>
        <end position="785"/>
    </location>
</feature>
<dbReference type="Gene3D" id="3.40.50.300">
    <property type="entry name" value="P-loop containing nucleotide triphosphate hydrolases"/>
    <property type="match status" value="2"/>
</dbReference>
<keyword evidence="11 13" id="KW-0472">Membrane</keyword>
<feature type="transmembrane region" description="Helical" evidence="13">
    <location>
        <begin position="840"/>
        <end position="860"/>
    </location>
</feature>
<comment type="subcellular location">
    <subcellularLocation>
        <location evidence="1">Cell membrane</location>
        <topology evidence="1">Multi-pass membrane protein</topology>
    </subcellularLocation>
</comment>
<keyword evidence="10 13" id="KW-1133">Transmembrane helix</keyword>
<feature type="transmembrane region" description="Helical" evidence="13">
    <location>
        <begin position="975"/>
        <end position="995"/>
    </location>
</feature>
<dbReference type="FunFam" id="1.20.1560.10:FF:000018">
    <property type="entry name" value="ATP-binding cassette subfamily B member 11"/>
    <property type="match status" value="1"/>
</dbReference>
<dbReference type="RefSeq" id="XP_029315240.1">
    <property type="nucleotide sequence ID" value="XM_029459380.1"/>
</dbReference>
<dbReference type="InterPro" id="IPR011527">
    <property type="entry name" value="ABC1_TM_dom"/>
</dbReference>
<feature type="transmembrane region" description="Helical" evidence="13">
    <location>
        <begin position="187"/>
        <end position="207"/>
    </location>
</feature>
<dbReference type="KEGG" id="cgob:115026527"/>
<dbReference type="InterPro" id="IPR017871">
    <property type="entry name" value="ABC_transporter-like_CS"/>
</dbReference>
<dbReference type="InterPro" id="IPR039421">
    <property type="entry name" value="Type_1_exporter"/>
</dbReference>
<sequence length="1285" mass="141877">MCYRDEKKKANTLSVGYFQLFRFATRKDTVMMVVGALCALVHGAAAPLMLLVYSKMTNTFVAYELEVQELKDSNKECNNNTIYWRNGSIYETAENTTVYCGVDIEAEMIVFAYYYIAIGVGVLCVSYFQIVFWVTAAARQIDRMRKAYFTKVMQMEIGWFDCNSVGELNTRLSDDINKINNAIADQVSIFIERISTFVFGFMVGFVGGWKLTLVVIAVSPLIGVAAGFMAMSVARLTGRELASYAKAGAVADEVLSSIRTVAAFGGEEKETERYDRNLVEAQNWGVKKGAVVGLFQGFLWCIIFFCFALAFWYGSQLVIDTKELSPGTLIQVFFGVLTAAISLGQASPCLEAFAGGRAAAKTVFETIDRQPEIDCFSEEGHKLDRVKGDIEFHNVTFSYPSRPDVEILNDLSVQIKAGETTAFVGPSGSGKSTTLQLFQRFYDPKEGMVTLDGHDIRTLNIQWLRSLIGIVEQEPVLFGTTIAENIQYGRPGVTMEDIIKATKEANAYNFIMNLPQKFDTMVGEGGGQMSGGQKQRIAIARALIRNPRILLLDMATSALDNESEAVVQKALDKARMGRTTISIAHRLSTIRNADIIIGFERGRAVERGTHSELIEKQGVFFTLVTLQDQGTSDTTKDAISEILEEDFDKRKMSRTSSERGSVRLRSQSKLSITDSLKILTNQDFSNSVTQKYEDDADEHVEPAPVARILKYNQSEWPYMLLGTLGAAANGFVNPVYAILFSQILGTFAINDLEEQRNQINGICVLFCIVAVSSFFSQFLQGFAFAKSGELLTRRLRKVGFHTMLQQEIGWFDDPNNSPGALTNRLATEASMVQGATGSQIGMIVNSLTSIGVSFIIAFYYSWKLTLVIMCFLPLLGLSGVFQSKMLTGFANEDKESMEAAGQVSSEALANIRTIAGLAKESTFVESYEQKLELPFKSAKKKAIVYGFCFGFSQCVIFMAYAASFRYGGYLVQSEGLQYMFVFRVITAVVISGTALGRVSTFTPDYAKAKIAASHFFKLLDRVPKISMSHSDGEKWDNFRGKIEFIDCHFTYPTRPDVQVLNGLVVSVKPDQTLAFVGSSGCGKSTSVQLLERFYDPDQGRVLIDGRLSHTVNVPFLRSQIGIVSQEPVLFDCSIAENIQYGDNTSTVSMEAIVEAAKKAYLHDFVMTLPDKYDTQVGAQGSQLSRGQKQRIAIARAIVRNPKILLLDEATSALDTESEKTVQVALDEARKGRTCIVIAHRLSTIQNADIIAVMSNGAVIEQGPHDKLMAKKGAYYKLVTTGAPIS</sequence>
<dbReference type="FunFam" id="1.20.1560.10:FF:000046">
    <property type="entry name" value="ATP-binding cassette subfamily B member 11"/>
    <property type="match status" value="1"/>
</dbReference>
<evidence type="ECO:0000256" key="8">
    <source>
        <dbReference type="ARBA" id="ARBA00022840"/>
    </source>
</evidence>
<feature type="transmembrane region" description="Helical" evidence="13">
    <location>
        <begin position="290"/>
        <end position="312"/>
    </location>
</feature>
<protein>
    <submittedName>
        <fullName evidence="17">Bile salt export pump</fullName>
    </submittedName>
</protein>
<keyword evidence="5 13" id="KW-0812">Transmembrane</keyword>
<dbReference type="PROSITE" id="PS50929">
    <property type="entry name" value="ABC_TM1F"/>
    <property type="match status" value="2"/>
</dbReference>
<dbReference type="Gene3D" id="1.20.1560.10">
    <property type="entry name" value="ABC transporter type 1, transmembrane domain"/>
    <property type="match status" value="1"/>
</dbReference>
<evidence type="ECO:0000256" key="3">
    <source>
        <dbReference type="ARBA" id="ARBA00022448"/>
    </source>
</evidence>
<evidence type="ECO:0000256" key="2">
    <source>
        <dbReference type="ARBA" id="ARBA00007577"/>
    </source>
</evidence>
<dbReference type="CTD" id="797269"/>
<dbReference type="InParanoid" id="A0A6J2S0W3"/>
<dbReference type="SUPFAM" id="SSF90123">
    <property type="entry name" value="ABC transporter transmembrane region"/>
    <property type="match status" value="2"/>
</dbReference>
<keyword evidence="8" id="KW-0067">ATP-binding</keyword>